<evidence type="ECO:0000313" key="2">
    <source>
        <dbReference type="EMBL" id="CAL1697323.1"/>
    </source>
</evidence>
<reference evidence="3" key="1">
    <citation type="submission" date="2024-04" db="EMBL/GenBank/DDBJ databases">
        <authorList>
            <person name="Shaw F."/>
            <person name="Minotto A."/>
        </authorList>
    </citation>
    <scope>NUCLEOTIDE SEQUENCE [LARGE SCALE GENOMIC DNA]</scope>
</reference>
<proteinExistence type="predicted"/>
<keyword evidence="3" id="KW-1185">Reference proteome</keyword>
<accession>A0ABP1CNQ4</accession>
<sequence length="190" mass="21084">MMAFMTRFTLILVIITLCSFTLALPTGPFDQLQSRAPSTCNGIKDQNGKGQCNACAANPLCAFDRTTLQCIQRPTVLNANFITNPAQCLPIGNFLAMNPTPTERTAVDREFARMQDHIFVGDATDPTSGRHTRTAFRQANNDAGRCSSETRLCAFRLDKPQPKTVWDNTAGAKQFQREINCFVCRTDQVQ</sequence>
<dbReference type="Proteomes" id="UP001497453">
    <property type="component" value="Chromosome 1"/>
</dbReference>
<feature type="signal peptide" evidence="1">
    <location>
        <begin position="1"/>
        <end position="23"/>
    </location>
</feature>
<keyword evidence="1" id="KW-0732">Signal</keyword>
<evidence type="ECO:0000313" key="3">
    <source>
        <dbReference type="Proteomes" id="UP001497453"/>
    </source>
</evidence>
<gene>
    <name evidence="2" type="ORF">GFSPODELE1_LOCUS1600</name>
</gene>
<organism evidence="2 3">
    <name type="scientific">Somion occarium</name>
    <dbReference type="NCBI Taxonomy" id="3059160"/>
    <lineage>
        <taxon>Eukaryota</taxon>
        <taxon>Fungi</taxon>
        <taxon>Dikarya</taxon>
        <taxon>Basidiomycota</taxon>
        <taxon>Agaricomycotina</taxon>
        <taxon>Agaricomycetes</taxon>
        <taxon>Polyporales</taxon>
        <taxon>Cerrenaceae</taxon>
        <taxon>Somion</taxon>
    </lineage>
</organism>
<evidence type="ECO:0000256" key="1">
    <source>
        <dbReference type="SAM" id="SignalP"/>
    </source>
</evidence>
<protein>
    <submittedName>
        <fullName evidence="2">Uncharacterized protein</fullName>
    </submittedName>
</protein>
<dbReference type="EMBL" id="OZ037944">
    <property type="protein sequence ID" value="CAL1697323.1"/>
    <property type="molecule type" value="Genomic_DNA"/>
</dbReference>
<name>A0ABP1CNQ4_9APHY</name>
<feature type="chain" id="PRO_5045116342" evidence="1">
    <location>
        <begin position="24"/>
        <end position="190"/>
    </location>
</feature>